<dbReference type="InterPro" id="IPR016186">
    <property type="entry name" value="C-type_lectin-like/link_sf"/>
</dbReference>
<dbReference type="SUPFAM" id="SSF56436">
    <property type="entry name" value="C-type lectin-like"/>
    <property type="match status" value="1"/>
</dbReference>
<dbReference type="SMART" id="SM00034">
    <property type="entry name" value="CLECT"/>
    <property type="match status" value="1"/>
</dbReference>
<keyword evidence="2" id="KW-0812">Transmembrane</keyword>
<evidence type="ECO:0000313" key="4">
    <source>
        <dbReference type="EMBL" id="MBN3320384.1"/>
    </source>
</evidence>
<feature type="domain" description="C-type lectin" evidence="3">
    <location>
        <begin position="132"/>
        <end position="243"/>
    </location>
</feature>
<dbReference type="CDD" id="cd03590">
    <property type="entry name" value="CLECT_DC-SIGN_like"/>
    <property type="match status" value="1"/>
</dbReference>
<dbReference type="AlphaFoldDB" id="A0A8J7NV91"/>
<proteinExistence type="predicted"/>
<name>A0A8J7NV91_ATRSP</name>
<organism evidence="4 5">
    <name type="scientific">Atractosteus spatula</name>
    <name type="common">Alligator gar</name>
    <name type="synonym">Lepisosteus spatula</name>
    <dbReference type="NCBI Taxonomy" id="7917"/>
    <lineage>
        <taxon>Eukaryota</taxon>
        <taxon>Metazoa</taxon>
        <taxon>Chordata</taxon>
        <taxon>Craniata</taxon>
        <taxon>Vertebrata</taxon>
        <taxon>Euteleostomi</taxon>
        <taxon>Actinopterygii</taxon>
        <taxon>Neopterygii</taxon>
        <taxon>Holostei</taxon>
        <taxon>Semionotiformes</taxon>
        <taxon>Lepisosteidae</taxon>
        <taxon>Atractosteus</taxon>
    </lineage>
</organism>
<reference evidence="4" key="1">
    <citation type="journal article" date="2021" name="Cell">
        <title>Tracing the genetic footprints of vertebrate landing in non-teleost ray-finned fishes.</title>
        <authorList>
            <person name="Bi X."/>
            <person name="Wang K."/>
            <person name="Yang L."/>
            <person name="Pan H."/>
            <person name="Jiang H."/>
            <person name="Wei Q."/>
            <person name="Fang M."/>
            <person name="Yu H."/>
            <person name="Zhu C."/>
            <person name="Cai Y."/>
            <person name="He Y."/>
            <person name="Gan X."/>
            <person name="Zeng H."/>
            <person name="Yu D."/>
            <person name="Zhu Y."/>
            <person name="Jiang H."/>
            <person name="Qiu Q."/>
            <person name="Yang H."/>
            <person name="Zhang Y.E."/>
            <person name="Wang W."/>
            <person name="Zhu M."/>
            <person name="He S."/>
            <person name="Zhang G."/>
        </authorList>
    </citation>
    <scope>NUCLEOTIDE SEQUENCE</scope>
    <source>
        <strain evidence="4">Allg_001</strain>
    </source>
</reference>
<comment type="caution">
    <text evidence="4">The sequence shown here is derived from an EMBL/GenBank/DDBJ whole genome shotgun (WGS) entry which is preliminary data.</text>
</comment>
<dbReference type="PANTHER" id="PTHR22803">
    <property type="entry name" value="MANNOSE, PHOSPHOLIPASE, LECTIN RECEPTOR RELATED"/>
    <property type="match status" value="1"/>
</dbReference>
<keyword evidence="5" id="KW-1185">Reference proteome</keyword>
<dbReference type="InterPro" id="IPR016187">
    <property type="entry name" value="CTDL_fold"/>
</dbReference>
<keyword evidence="2" id="KW-0472">Membrane</keyword>
<dbReference type="Pfam" id="PF00059">
    <property type="entry name" value="Lectin_C"/>
    <property type="match status" value="1"/>
</dbReference>
<feature type="non-terminal residue" evidence="4">
    <location>
        <position position="251"/>
    </location>
</feature>
<dbReference type="InterPro" id="IPR001304">
    <property type="entry name" value="C-type_lectin-like"/>
</dbReference>
<dbReference type="EMBL" id="JAAWVO010051410">
    <property type="protein sequence ID" value="MBN3320384.1"/>
    <property type="molecule type" value="Genomic_DNA"/>
</dbReference>
<feature type="non-terminal residue" evidence="4">
    <location>
        <position position="1"/>
    </location>
</feature>
<dbReference type="InterPro" id="IPR033989">
    <property type="entry name" value="CD209-like_CTLD"/>
</dbReference>
<evidence type="ECO:0000259" key="3">
    <source>
        <dbReference type="PROSITE" id="PS50041"/>
    </source>
</evidence>
<dbReference type="InterPro" id="IPR050111">
    <property type="entry name" value="C-type_lectin/snaclec_domain"/>
</dbReference>
<dbReference type="GO" id="GO:0030246">
    <property type="term" value="F:carbohydrate binding"/>
    <property type="evidence" value="ECO:0007669"/>
    <property type="project" value="UniProtKB-KW"/>
</dbReference>
<dbReference type="PROSITE" id="PS50041">
    <property type="entry name" value="C_TYPE_LECTIN_2"/>
    <property type="match status" value="1"/>
</dbReference>
<feature type="transmembrane region" description="Helical" evidence="2">
    <location>
        <begin position="95"/>
        <end position="116"/>
    </location>
</feature>
<keyword evidence="2" id="KW-1133">Transmembrane helix</keyword>
<accession>A0A8J7NV91</accession>
<evidence type="ECO:0000256" key="2">
    <source>
        <dbReference type="SAM" id="Phobius"/>
    </source>
</evidence>
<sequence>MDIVYAQVNFSSKVATKQTTEKKPGDDVTYADVHTARTQTEGLPSKTIHGGFAPELEQTYSDIGTVGQDIPQIGTGRSWDTSPTCAESRRRTGRLCLISLLAVLCCLAVALPIALLTSRESNYSCEEPWRLFKDKCYFLSGDKMNWNRSRDNCTSMHSHLVVIDSQEEQNFTSGVLPPHDRAWIGLTDQEEKGRWRYWQPNQPDNFKGKDSSEAEHCVVIYKGTNLQNWNDAYCSANRTRLCERPAVDLNA</sequence>
<gene>
    <name evidence="4" type="primary">Clec4e_4</name>
    <name evidence="4" type="ORF">GTO95_0018295</name>
</gene>
<dbReference type="Proteomes" id="UP000736164">
    <property type="component" value="Unassembled WGS sequence"/>
</dbReference>
<keyword evidence="1" id="KW-0430">Lectin</keyword>
<protein>
    <submittedName>
        <fullName evidence="4">CLC4E protein</fullName>
    </submittedName>
</protein>
<evidence type="ECO:0000313" key="5">
    <source>
        <dbReference type="Proteomes" id="UP000736164"/>
    </source>
</evidence>
<evidence type="ECO:0000256" key="1">
    <source>
        <dbReference type="ARBA" id="ARBA00022734"/>
    </source>
</evidence>
<dbReference type="Gene3D" id="3.10.100.10">
    <property type="entry name" value="Mannose-Binding Protein A, subunit A"/>
    <property type="match status" value="1"/>
</dbReference>